<evidence type="ECO:0000259" key="1">
    <source>
        <dbReference type="Pfam" id="PF09791"/>
    </source>
</evidence>
<sequence length="170" mass="19609">TNPLTFEGNTTLVGTPEERMMNVFGGRIKGDARQSSSRREIGEPRMIAGVLVPHKPTEPNNCCMSGCVNCVWEQYNDDLKDWRRLRNEAAIKLNQTDRIWPSDFNPPLAALEMKNSKPGAQHARSVVPELNQDLEDKEDWENVPVSFRVFAETEKKMKARQLERKRRREE</sequence>
<dbReference type="EMBL" id="KV454208">
    <property type="protein sequence ID" value="ODQ61828.1"/>
    <property type="molecule type" value="Genomic_DNA"/>
</dbReference>
<gene>
    <name evidence="2" type="ORF">WICANDRAFT_16134</name>
</gene>
<dbReference type="PANTHER" id="PTHR21193">
    <property type="entry name" value="OXIDOREDUCTASE-LIKE DOMAIN-CONTAINING PROTEIN 1"/>
    <property type="match status" value="1"/>
</dbReference>
<feature type="non-terminal residue" evidence="2">
    <location>
        <position position="170"/>
    </location>
</feature>
<dbReference type="GO" id="GO:0005739">
    <property type="term" value="C:mitochondrion"/>
    <property type="evidence" value="ECO:0007669"/>
    <property type="project" value="TreeGrafter"/>
</dbReference>
<proteinExistence type="predicted"/>
<dbReference type="Pfam" id="PF09791">
    <property type="entry name" value="Oxidored-like"/>
    <property type="match status" value="1"/>
</dbReference>
<dbReference type="Proteomes" id="UP000094112">
    <property type="component" value="Unassembled WGS sequence"/>
</dbReference>
<feature type="non-terminal residue" evidence="2">
    <location>
        <position position="1"/>
    </location>
</feature>
<dbReference type="AlphaFoldDB" id="A0A1E3P8Y1"/>
<keyword evidence="3" id="KW-1185">Reference proteome</keyword>
<dbReference type="OrthoDB" id="10064411at2759"/>
<dbReference type="PANTHER" id="PTHR21193:SF3">
    <property type="entry name" value="OXIDOREDUCTASE-LIKE DOMAIN-CONTAINING PROTEIN 1"/>
    <property type="match status" value="1"/>
</dbReference>
<dbReference type="InterPro" id="IPR019180">
    <property type="entry name" value="Oxidoreductase-like_N"/>
</dbReference>
<dbReference type="RefSeq" id="XP_019041035.1">
    <property type="nucleotide sequence ID" value="XM_019180676.1"/>
</dbReference>
<accession>A0A1E3P8Y1</accession>
<feature type="domain" description="Oxidoreductase-like" evidence="1">
    <location>
        <begin position="46"/>
        <end position="90"/>
    </location>
</feature>
<dbReference type="STRING" id="683960.A0A1E3P8Y1"/>
<organism evidence="2 3">
    <name type="scientific">Wickerhamomyces anomalus (strain ATCC 58044 / CBS 1984 / NCYC 433 / NRRL Y-366-8)</name>
    <name type="common">Yeast</name>
    <name type="synonym">Hansenula anomala</name>
    <dbReference type="NCBI Taxonomy" id="683960"/>
    <lineage>
        <taxon>Eukaryota</taxon>
        <taxon>Fungi</taxon>
        <taxon>Dikarya</taxon>
        <taxon>Ascomycota</taxon>
        <taxon>Saccharomycotina</taxon>
        <taxon>Saccharomycetes</taxon>
        <taxon>Phaffomycetales</taxon>
        <taxon>Wickerhamomycetaceae</taxon>
        <taxon>Wickerhamomyces</taxon>
    </lineage>
</organism>
<reference evidence="2 3" key="1">
    <citation type="journal article" date="2016" name="Proc. Natl. Acad. Sci. U.S.A.">
        <title>Comparative genomics of biotechnologically important yeasts.</title>
        <authorList>
            <person name="Riley R."/>
            <person name="Haridas S."/>
            <person name="Wolfe K.H."/>
            <person name="Lopes M.R."/>
            <person name="Hittinger C.T."/>
            <person name="Goeker M."/>
            <person name="Salamov A.A."/>
            <person name="Wisecaver J.H."/>
            <person name="Long T.M."/>
            <person name="Calvey C.H."/>
            <person name="Aerts A.L."/>
            <person name="Barry K.W."/>
            <person name="Choi C."/>
            <person name="Clum A."/>
            <person name="Coughlan A.Y."/>
            <person name="Deshpande S."/>
            <person name="Douglass A.P."/>
            <person name="Hanson S.J."/>
            <person name="Klenk H.-P."/>
            <person name="LaButti K.M."/>
            <person name="Lapidus A."/>
            <person name="Lindquist E.A."/>
            <person name="Lipzen A.M."/>
            <person name="Meier-Kolthoff J.P."/>
            <person name="Ohm R.A."/>
            <person name="Otillar R.P."/>
            <person name="Pangilinan J.L."/>
            <person name="Peng Y."/>
            <person name="Rokas A."/>
            <person name="Rosa C.A."/>
            <person name="Scheuner C."/>
            <person name="Sibirny A.A."/>
            <person name="Slot J.C."/>
            <person name="Stielow J.B."/>
            <person name="Sun H."/>
            <person name="Kurtzman C.P."/>
            <person name="Blackwell M."/>
            <person name="Grigoriev I.V."/>
            <person name="Jeffries T.W."/>
        </authorList>
    </citation>
    <scope>NUCLEOTIDE SEQUENCE [LARGE SCALE GENOMIC DNA]</scope>
    <source>
        <strain evidence="3">ATCC 58044 / CBS 1984 / NCYC 433 / NRRL Y-366-8</strain>
    </source>
</reference>
<name>A0A1E3P8Y1_WICAA</name>
<dbReference type="InterPro" id="IPR039251">
    <property type="entry name" value="OXLD1"/>
</dbReference>
<evidence type="ECO:0000313" key="3">
    <source>
        <dbReference type="Proteomes" id="UP000094112"/>
    </source>
</evidence>
<dbReference type="GeneID" id="30197922"/>
<protein>
    <recommendedName>
        <fullName evidence="1">Oxidoreductase-like domain-containing protein</fullName>
    </recommendedName>
</protein>
<evidence type="ECO:0000313" key="2">
    <source>
        <dbReference type="EMBL" id="ODQ61828.1"/>
    </source>
</evidence>